<dbReference type="SMART" id="SM00490">
    <property type="entry name" value="HELICc"/>
    <property type="match status" value="1"/>
</dbReference>
<feature type="compositionally biased region" description="Basic residues" evidence="12">
    <location>
        <begin position="1174"/>
        <end position="1187"/>
    </location>
</feature>
<dbReference type="GO" id="GO:0006312">
    <property type="term" value="P:mitotic recombination"/>
    <property type="evidence" value="ECO:0007669"/>
    <property type="project" value="UniProtKB-ARBA"/>
</dbReference>
<dbReference type="InterPro" id="IPR001650">
    <property type="entry name" value="Helicase_C-like"/>
</dbReference>
<dbReference type="PROSITE" id="PS51192">
    <property type="entry name" value="HELICASE_ATP_BIND_1"/>
    <property type="match status" value="1"/>
</dbReference>
<dbReference type="SUPFAM" id="SSF52540">
    <property type="entry name" value="P-loop containing nucleoside triphosphate hydrolases"/>
    <property type="match status" value="1"/>
</dbReference>
<comment type="similarity">
    <text evidence="2">Belongs to the helicase family. RecQ subfamily.</text>
</comment>
<evidence type="ECO:0000256" key="6">
    <source>
        <dbReference type="ARBA" id="ARBA00022840"/>
    </source>
</evidence>
<feature type="domain" description="Helicase C-terminal" evidence="14">
    <location>
        <begin position="849"/>
        <end position="998"/>
    </location>
</feature>
<evidence type="ECO:0000256" key="9">
    <source>
        <dbReference type="ARBA" id="ARBA00023242"/>
    </source>
</evidence>
<dbReference type="InterPro" id="IPR036388">
    <property type="entry name" value="WH-like_DNA-bd_sf"/>
</dbReference>
<evidence type="ECO:0000256" key="10">
    <source>
        <dbReference type="ARBA" id="ARBA00034617"/>
    </source>
</evidence>
<dbReference type="FunFam" id="3.40.50.300:FF:000340">
    <property type="entry name" value="Bloom syndrome, RecQ helicase"/>
    <property type="match status" value="1"/>
</dbReference>
<organism evidence="15 16">
    <name type="scientific">Dekkera bruxellensis</name>
    <name type="common">Brettanomyces custersii</name>
    <dbReference type="NCBI Taxonomy" id="5007"/>
    <lineage>
        <taxon>Eukaryota</taxon>
        <taxon>Fungi</taxon>
        <taxon>Dikarya</taxon>
        <taxon>Ascomycota</taxon>
        <taxon>Saccharomycotina</taxon>
        <taxon>Pichiomycetes</taxon>
        <taxon>Pichiales</taxon>
        <taxon>Pichiaceae</taxon>
        <taxon>Brettanomyces</taxon>
    </lineage>
</organism>
<dbReference type="GO" id="GO:0005524">
    <property type="term" value="F:ATP binding"/>
    <property type="evidence" value="ECO:0007669"/>
    <property type="project" value="UniProtKB-KW"/>
</dbReference>
<dbReference type="NCBIfam" id="TIGR00614">
    <property type="entry name" value="recQ_fam"/>
    <property type="match status" value="1"/>
</dbReference>
<evidence type="ECO:0000256" key="7">
    <source>
        <dbReference type="ARBA" id="ARBA00023125"/>
    </source>
</evidence>
<dbReference type="InterPro" id="IPR014001">
    <property type="entry name" value="Helicase_ATP-bd"/>
</dbReference>
<keyword evidence="4" id="KW-0378">Hydrolase</keyword>
<dbReference type="CDD" id="cd17920">
    <property type="entry name" value="DEXHc_RecQ"/>
    <property type="match status" value="1"/>
</dbReference>
<dbReference type="SUPFAM" id="SSF47819">
    <property type="entry name" value="HRDC-like"/>
    <property type="match status" value="1"/>
</dbReference>
<dbReference type="EC" id="5.6.2.4" evidence="11"/>
<keyword evidence="3" id="KW-0547">Nucleotide-binding</keyword>
<evidence type="ECO:0000256" key="8">
    <source>
        <dbReference type="ARBA" id="ARBA00023235"/>
    </source>
</evidence>
<feature type="compositionally biased region" description="Basic and acidic residues" evidence="12">
    <location>
        <begin position="166"/>
        <end position="209"/>
    </location>
</feature>
<evidence type="ECO:0000256" key="2">
    <source>
        <dbReference type="ARBA" id="ARBA00005446"/>
    </source>
</evidence>
<dbReference type="PANTHER" id="PTHR13710:SF153">
    <property type="entry name" value="RECQ-LIKE DNA HELICASE BLM"/>
    <property type="match status" value="1"/>
</dbReference>
<dbReference type="FunFam" id="3.40.50.300:FF:000296">
    <property type="entry name" value="ATP-dependent DNA helicase RecQ"/>
    <property type="match status" value="1"/>
</dbReference>
<sequence>MITNIKEEISWIRNCRPFIPGKLPILPKLTEEQIAKYGHSNEFNIRLSVDDIPNNLIIDLESDDVFDNQPDNNHESVVLDTSKDRVSSDAVGELSKHARTFGNGIMNSVKTSTQKSNDCTSSSIEQAMRLTQPELHNTFQRSVSKSDDQLEITKLMQKAALSLKDGPSKSDSKHFIDLTGDSDKILPKKRSGDVLNERNESTKHLKVNESGKQVNLNATHGNIAEQFDDNEVINNSEGDDDFFSDDDDDELEALLASRGEKPDHKGILVSPGKQDDGSKYINSDDTNLDYPSLHLRHENTSNLANSELQRLVSHLYGFIDSLEALGSLYCNMCRALSSKSENDADVKVINKKIQNAKDNVLNAKINCERSALSEIKFQADSSDAIKDSVHQESLKAISTSLELGATGEDCGAPDSSSLNCETDPEERLTENKLSTQERNELNDFIVSDGYNNSLDADVTYVDAKEENGINAVNSTHIDPTDNVDVDFDVDVGVGDGTFTGGINKSSDVEEIEDPVTELNENDILHSPSVDIEDDSEEDIAVKSDSDYFTQLNEERELETIEIADDDDNESDDDFITIDGVESKNIVESTVIKQENKEECAYQIDHYNESKLKPSTEKMTGNTYPWTNEVFSVLSNVFHLKSFRQNQLEAINATLSGSDVFVLMPTGGGKSLCYQLPALVNSGKTKGTTVVISPLISLMQDQVRHLLDRHIKAAMLNSRTDVKVRRETFNLFKNGFLDLVYFSPEMISASGQCKRAIEKLHRDGRLARVVVDEAHCVSSWGHDFRPDYKALSYFKEQYPDIPVMALTATANDHVCLDIVHNLKLSSPKFLKQSFNRTNLYYGVVPKKKNTVQRIAELINKKYTNYTGIIYCHSKNSCEHTSEKLCAFGIKCDFYHAGMSTEDRSRVQMAWQHDQIKVICATIAFGMGIDKPDVRFVIHLTMPRNLEGYYQETGRAGRDGKHSDCLMYYSMRDAMTLQNLIQRDRELDRDSKEQHLAKLRQVIQYCENTTDCRRQQVLQYFNESFDRKNCHKQCDNCARVGTIKQMKKDVTGLAHNIMSLVKQFQNSRITMIQFQDAIKGSRSAKVLKSGLADSEFYGIGKNLSKVDVERVFFHLVHNYYLEEKSIMNRAGFATNYLRLGRNASKVLVKGEKVIMTFNQTMDDSGNKGHMGSDGKRKIKRTHKSVRPNKARKEAHTSSIDDLESVGVNTTRTAEINHSAAKIVPISKFGYRAANPRQTTIEDPAMKSHVNECYMRLRAQRSRASTRFSHASETSIASDTTLKDMALKLPSTEMEYTVLDDLKKSQMQYFSVFKRVLGNLRKEREKLFGTSTVPAVSLDFDYAGNSSNEVIASSISSQQPRMALTTGNTSKFFHSDDNGTLNQLETLLNSQSTVKEVDQNRTTSNGGNYRARKRKSTRGSRRSSVKRKYSYRNPKKPISTRNRSQQDNTSQKLGSTRTSSSSKVTPRAMKF</sequence>
<evidence type="ECO:0000256" key="3">
    <source>
        <dbReference type="ARBA" id="ARBA00022741"/>
    </source>
</evidence>
<evidence type="ECO:0000256" key="12">
    <source>
        <dbReference type="SAM" id="MobiDB-lite"/>
    </source>
</evidence>
<accession>A0A7D9CWP1</accession>
<name>A0A7D9CWP1_DEKBR</name>
<feature type="compositionally biased region" description="Polar residues" evidence="12">
    <location>
        <begin position="1388"/>
        <end position="1404"/>
    </location>
</feature>
<dbReference type="GO" id="GO:0000729">
    <property type="term" value="P:DNA double-strand break processing"/>
    <property type="evidence" value="ECO:0007669"/>
    <property type="project" value="UniProtKB-ARBA"/>
</dbReference>
<dbReference type="Gene3D" id="1.10.150.80">
    <property type="entry name" value="HRDC domain"/>
    <property type="match status" value="1"/>
</dbReference>
<evidence type="ECO:0000313" key="16">
    <source>
        <dbReference type="Proteomes" id="UP000478008"/>
    </source>
</evidence>
<feature type="compositionally biased region" description="Polar residues" evidence="12">
    <location>
        <begin position="1436"/>
        <end position="1461"/>
    </location>
</feature>
<dbReference type="InterPro" id="IPR002464">
    <property type="entry name" value="DNA/RNA_helicase_DEAH_CS"/>
</dbReference>
<feature type="domain" description="Helicase ATP-binding" evidence="13">
    <location>
        <begin position="650"/>
        <end position="827"/>
    </location>
</feature>
<evidence type="ECO:0000313" key="15">
    <source>
        <dbReference type="EMBL" id="VUG17474.1"/>
    </source>
</evidence>
<keyword evidence="5" id="KW-0347">Helicase</keyword>
<protein>
    <recommendedName>
        <fullName evidence="11">DNA 3'-5' helicase</fullName>
        <ecNumber evidence="11">5.6.2.4</ecNumber>
    </recommendedName>
</protein>
<dbReference type="Pfam" id="PF11408">
    <property type="entry name" value="Helicase_Sgs1"/>
    <property type="match status" value="1"/>
</dbReference>
<dbReference type="PANTHER" id="PTHR13710">
    <property type="entry name" value="DNA HELICASE RECQ FAMILY MEMBER"/>
    <property type="match status" value="1"/>
</dbReference>
<keyword evidence="9" id="KW-0539">Nucleus</keyword>
<comment type="subcellular location">
    <subcellularLocation>
        <location evidence="1">Nucleus</location>
    </subcellularLocation>
</comment>
<keyword evidence="6" id="KW-0067">ATP-binding</keyword>
<dbReference type="Pfam" id="PF00270">
    <property type="entry name" value="DEAD"/>
    <property type="match status" value="1"/>
</dbReference>
<dbReference type="GO" id="GO:0005737">
    <property type="term" value="C:cytoplasm"/>
    <property type="evidence" value="ECO:0007669"/>
    <property type="project" value="TreeGrafter"/>
</dbReference>
<reference evidence="15 16" key="1">
    <citation type="submission" date="2019-07" db="EMBL/GenBank/DDBJ databases">
        <authorList>
            <person name="Friedrich A."/>
            <person name="Schacherer J."/>
        </authorList>
    </citation>
    <scope>NUCLEOTIDE SEQUENCE [LARGE SCALE GENOMIC DNA]</scope>
</reference>
<keyword evidence="8" id="KW-0413">Isomerase</keyword>
<feature type="region of interest" description="Disordered" evidence="12">
    <location>
        <begin position="1158"/>
        <end position="1195"/>
    </location>
</feature>
<dbReference type="InterPro" id="IPR032284">
    <property type="entry name" value="RecQ_Zn-bd"/>
</dbReference>
<feature type="region of interest" description="Disordered" evidence="12">
    <location>
        <begin position="1388"/>
        <end position="1468"/>
    </location>
</feature>
<dbReference type="PROSITE" id="PS00690">
    <property type="entry name" value="DEAH_ATP_HELICASE"/>
    <property type="match status" value="1"/>
</dbReference>
<dbReference type="GO" id="GO:0043138">
    <property type="term" value="F:3'-5' DNA helicase activity"/>
    <property type="evidence" value="ECO:0007669"/>
    <property type="project" value="UniProtKB-EC"/>
</dbReference>
<dbReference type="InterPro" id="IPR018982">
    <property type="entry name" value="RQC_domain"/>
</dbReference>
<dbReference type="Proteomes" id="UP000478008">
    <property type="component" value="Unassembled WGS sequence"/>
</dbReference>
<dbReference type="InterPro" id="IPR022758">
    <property type="entry name" value="Helicase_Sgs1"/>
</dbReference>
<dbReference type="CDD" id="cd18794">
    <property type="entry name" value="SF2_C_RecQ"/>
    <property type="match status" value="1"/>
</dbReference>
<dbReference type="Gene3D" id="1.10.10.10">
    <property type="entry name" value="Winged helix-like DNA-binding domain superfamily/Winged helix DNA-binding domain"/>
    <property type="match status" value="1"/>
</dbReference>
<dbReference type="GO" id="GO:0006260">
    <property type="term" value="P:DNA replication"/>
    <property type="evidence" value="ECO:0007669"/>
    <property type="project" value="InterPro"/>
</dbReference>
<dbReference type="SMART" id="SM00487">
    <property type="entry name" value="DEXDc"/>
    <property type="match status" value="1"/>
</dbReference>
<dbReference type="GO" id="GO:0031422">
    <property type="term" value="C:RecQ family helicase-topoisomerase III complex"/>
    <property type="evidence" value="ECO:0007669"/>
    <property type="project" value="UniProtKB-ARBA"/>
</dbReference>
<dbReference type="EMBL" id="CABFWN010000002">
    <property type="protein sequence ID" value="VUG17474.1"/>
    <property type="molecule type" value="Genomic_DNA"/>
</dbReference>
<evidence type="ECO:0000259" key="13">
    <source>
        <dbReference type="PROSITE" id="PS51192"/>
    </source>
</evidence>
<dbReference type="Pfam" id="PF00271">
    <property type="entry name" value="Helicase_C"/>
    <property type="match status" value="1"/>
</dbReference>
<evidence type="ECO:0000259" key="14">
    <source>
        <dbReference type="PROSITE" id="PS51194"/>
    </source>
</evidence>
<evidence type="ECO:0000256" key="1">
    <source>
        <dbReference type="ARBA" id="ARBA00004123"/>
    </source>
</evidence>
<dbReference type="GO" id="GO:0031573">
    <property type="term" value="P:mitotic intra-S DNA damage checkpoint signaling"/>
    <property type="evidence" value="ECO:0007669"/>
    <property type="project" value="UniProtKB-ARBA"/>
</dbReference>
<feature type="compositionally biased region" description="Basic and acidic residues" evidence="12">
    <location>
        <begin position="1162"/>
        <end position="1173"/>
    </location>
</feature>
<dbReference type="InterPro" id="IPR036390">
    <property type="entry name" value="WH_DNA-bd_sf"/>
</dbReference>
<dbReference type="SUPFAM" id="SSF46785">
    <property type="entry name" value="Winged helix' DNA-binding domain"/>
    <property type="match status" value="1"/>
</dbReference>
<feature type="region of interest" description="Disordered" evidence="12">
    <location>
        <begin position="406"/>
        <end position="430"/>
    </location>
</feature>
<dbReference type="PROSITE" id="PS51194">
    <property type="entry name" value="HELICASE_CTER"/>
    <property type="match status" value="1"/>
</dbReference>
<dbReference type="Pfam" id="PF16124">
    <property type="entry name" value="RecQ_Zn_bind"/>
    <property type="match status" value="1"/>
</dbReference>
<evidence type="ECO:0000256" key="5">
    <source>
        <dbReference type="ARBA" id="ARBA00022806"/>
    </source>
</evidence>
<comment type="catalytic activity">
    <reaction evidence="10">
        <text>Couples ATP hydrolysis with the unwinding of duplex DNA by translocating in the 3'-5' direction.</text>
        <dbReference type="EC" id="5.6.2.4"/>
    </reaction>
</comment>
<keyword evidence="16" id="KW-1185">Reference proteome</keyword>
<keyword evidence="7" id="KW-0238">DNA-binding</keyword>
<dbReference type="Gene3D" id="3.40.50.300">
    <property type="entry name" value="P-loop containing nucleotide triphosphate hydrolases"/>
    <property type="match status" value="2"/>
</dbReference>
<dbReference type="GO" id="GO:0000724">
    <property type="term" value="P:double-strand break repair via homologous recombination"/>
    <property type="evidence" value="ECO:0007669"/>
    <property type="project" value="UniProtKB-ARBA"/>
</dbReference>
<proteinExistence type="inferred from homology"/>
<dbReference type="GO" id="GO:0003677">
    <property type="term" value="F:DNA binding"/>
    <property type="evidence" value="ECO:0007669"/>
    <property type="project" value="UniProtKB-KW"/>
</dbReference>
<evidence type="ECO:0000256" key="11">
    <source>
        <dbReference type="ARBA" id="ARBA00034808"/>
    </source>
</evidence>
<dbReference type="Pfam" id="PF09382">
    <property type="entry name" value="RQC"/>
    <property type="match status" value="1"/>
</dbReference>
<dbReference type="SMART" id="SM00956">
    <property type="entry name" value="RQC"/>
    <property type="match status" value="1"/>
</dbReference>
<dbReference type="InterPro" id="IPR010997">
    <property type="entry name" value="HRDC-like_sf"/>
</dbReference>
<feature type="compositionally biased region" description="Basic residues" evidence="12">
    <location>
        <begin position="1407"/>
        <end position="1432"/>
    </location>
</feature>
<dbReference type="GO" id="GO:0009378">
    <property type="term" value="F:four-way junction helicase activity"/>
    <property type="evidence" value="ECO:0007669"/>
    <property type="project" value="TreeGrafter"/>
</dbReference>
<dbReference type="InterPro" id="IPR004589">
    <property type="entry name" value="DNA_helicase_ATP-dep_RecQ"/>
</dbReference>
<dbReference type="InterPro" id="IPR027417">
    <property type="entry name" value="P-loop_NTPase"/>
</dbReference>
<gene>
    <name evidence="15" type="ORF">DEBR0S2_08086G</name>
</gene>
<dbReference type="InterPro" id="IPR011545">
    <property type="entry name" value="DEAD/DEAH_box_helicase_dom"/>
</dbReference>
<feature type="region of interest" description="Disordered" evidence="12">
    <location>
        <begin position="164"/>
        <end position="214"/>
    </location>
</feature>
<dbReference type="GO" id="GO:0005634">
    <property type="term" value="C:nucleus"/>
    <property type="evidence" value="ECO:0007669"/>
    <property type="project" value="UniProtKB-SubCell"/>
</dbReference>
<dbReference type="InterPro" id="IPR044876">
    <property type="entry name" value="HRDC_dom_sf"/>
</dbReference>
<dbReference type="GO" id="GO:0016787">
    <property type="term" value="F:hydrolase activity"/>
    <property type="evidence" value="ECO:0007669"/>
    <property type="project" value="UniProtKB-KW"/>
</dbReference>
<evidence type="ECO:0000256" key="4">
    <source>
        <dbReference type="ARBA" id="ARBA00022801"/>
    </source>
</evidence>